<dbReference type="EMBL" id="JAAGWB010000018">
    <property type="protein sequence ID" value="NEN51039.1"/>
    <property type="molecule type" value="Genomic_DNA"/>
</dbReference>
<organism evidence="1 2">
    <name type="scientific">Modestobacter muralis</name>
    <dbReference type="NCBI Taxonomy" id="1608614"/>
    <lineage>
        <taxon>Bacteria</taxon>
        <taxon>Bacillati</taxon>
        <taxon>Actinomycetota</taxon>
        <taxon>Actinomycetes</taxon>
        <taxon>Geodermatophilales</taxon>
        <taxon>Geodermatophilaceae</taxon>
        <taxon>Modestobacter</taxon>
    </lineage>
</organism>
<gene>
    <name evidence="1" type="ORF">G3R41_08810</name>
</gene>
<comment type="caution">
    <text evidence="1">The sequence shown here is derived from an EMBL/GenBank/DDBJ whole genome shotgun (WGS) entry which is preliminary data.</text>
</comment>
<accession>A0A6P0H769</accession>
<proteinExistence type="predicted"/>
<evidence type="ECO:0000313" key="1">
    <source>
        <dbReference type="EMBL" id="NEN51039.1"/>
    </source>
</evidence>
<sequence>MPHVTGADVVAFMGGFGDATVAGRHAQVITTLAKSYTRGGGFTAAGEPLPDVAAAIMTATARLTVNPEQLIEKVTGPVSRRGGFYSWSLPETAVLNRYRRRAG</sequence>
<evidence type="ECO:0000313" key="2">
    <source>
        <dbReference type="Proteomes" id="UP000471152"/>
    </source>
</evidence>
<dbReference type="Proteomes" id="UP000471152">
    <property type="component" value="Unassembled WGS sequence"/>
</dbReference>
<protein>
    <submittedName>
        <fullName evidence="1">Uncharacterized protein</fullName>
    </submittedName>
</protein>
<reference evidence="1 2" key="1">
    <citation type="submission" date="2020-02" db="EMBL/GenBank/DDBJ databases">
        <title>The WGS of Modestobacter muralis DSM 100205.</title>
        <authorList>
            <person name="Jiang Z."/>
        </authorList>
    </citation>
    <scope>NUCLEOTIDE SEQUENCE [LARGE SCALE GENOMIC DNA]</scope>
    <source>
        <strain evidence="1 2">DSM 100205</strain>
    </source>
</reference>
<name>A0A6P0H769_9ACTN</name>
<dbReference type="AlphaFoldDB" id="A0A6P0H769"/>